<name>A0ABR0KNH9_9EURO</name>
<reference evidence="1 2" key="1">
    <citation type="submission" date="2023-08" db="EMBL/GenBank/DDBJ databases">
        <title>Black Yeasts Isolated from many extreme environments.</title>
        <authorList>
            <person name="Coleine C."/>
            <person name="Stajich J.E."/>
            <person name="Selbmann L."/>
        </authorList>
    </citation>
    <scope>NUCLEOTIDE SEQUENCE [LARGE SCALE GENOMIC DNA]</scope>
    <source>
        <strain evidence="1 2">CCFEE 5885</strain>
    </source>
</reference>
<protein>
    <recommendedName>
        <fullName evidence="3">Ubiquitin 3 binding protein But2 C-terminal domain-containing protein</fullName>
    </recommendedName>
</protein>
<evidence type="ECO:0008006" key="3">
    <source>
        <dbReference type="Google" id="ProtNLM"/>
    </source>
</evidence>
<proteinExistence type="predicted"/>
<dbReference type="Proteomes" id="UP001345013">
    <property type="component" value="Unassembled WGS sequence"/>
</dbReference>
<dbReference type="EMBL" id="JAVRRG010000004">
    <property type="protein sequence ID" value="KAK5101494.1"/>
    <property type="molecule type" value="Genomic_DNA"/>
</dbReference>
<organism evidence="1 2">
    <name type="scientific">Lithohypha guttulata</name>
    <dbReference type="NCBI Taxonomy" id="1690604"/>
    <lineage>
        <taxon>Eukaryota</taxon>
        <taxon>Fungi</taxon>
        <taxon>Dikarya</taxon>
        <taxon>Ascomycota</taxon>
        <taxon>Pezizomycotina</taxon>
        <taxon>Eurotiomycetes</taxon>
        <taxon>Chaetothyriomycetidae</taxon>
        <taxon>Chaetothyriales</taxon>
        <taxon>Trichomeriaceae</taxon>
        <taxon>Lithohypha</taxon>
    </lineage>
</organism>
<evidence type="ECO:0000313" key="2">
    <source>
        <dbReference type="Proteomes" id="UP001345013"/>
    </source>
</evidence>
<gene>
    <name evidence="1" type="ORF">LTR24_000550</name>
</gene>
<evidence type="ECO:0000313" key="1">
    <source>
        <dbReference type="EMBL" id="KAK5101494.1"/>
    </source>
</evidence>
<accession>A0ABR0KNH9</accession>
<sequence length="193" mass="20359">MSLSALSSVALAAPLAARQSDSQCINGLKKIFTPELHNIYIYKDVSPFPSTSTILNVMNGSSSGSVQDQVAQWSGIPATATTCTIGWAVTADRSFSVYGNGLIRYQQLPGLPPADTNVTAETIAPFKEQGAKTGGMDFTFWPEVAGPHVHKGGMLDCGSDITVYLSKDMVNGGPGLVALEQNAQNGLYLEVNC</sequence>
<keyword evidence="2" id="KW-1185">Reference proteome</keyword>
<comment type="caution">
    <text evidence="1">The sequence shown here is derived from an EMBL/GenBank/DDBJ whole genome shotgun (WGS) entry which is preliminary data.</text>
</comment>